<comment type="similarity">
    <text evidence="2">Belongs to the phosphohexose mutase family.</text>
</comment>
<dbReference type="EMBL" id="LAZR01001298">
    <property type="protein sequence ID" value="KKN47035.1"/>
    <property type="molecule type" value="Genomic_DNA"/>
</dbReference>
<evidence type="ECO:0000256" key="2">
    <source>
        <dbReference type="ARBA" id="ARBA00010231"/>
    </source>
</evidence>
<evidence type="ECO:0000259" key="9">
    <source>
        <dbReference type="Pfam" id="PF02880"/>
    </source>
</evidence>
<keyword evidence="3" id="KW-0597">Phosphoprotein</keyword>
<dbReference type="InterPro" id="IPR005845">
    <property type="entry name" value="A-D-PHexomutase_a/b/a-II"/>
</dbReference>
<evidence type="ECO:0000313" key="10">
    <source>
        <dbReference type="EMBL" id="KKN47035.1"/>
    </source>
</evidence>
<keyword evidence="6" id="KW-0413">Isomerase</keyword>
<dbReference type="Pfam" id="PF02878">
    <property type="entry name" value="PGM_PMM_I"/>
    <property type="match status" value="1"/>
</dbReference>
<dbReference type="InterPro" id="IPR016055">
    <property type="entry name" value="A-D-PHexomutase_a/b/a-I/II/III"/>
</dbReference>
<evidence type="ECO:0000259" key="7">
    <source>
        <dbReference type="Pfam" id="PF02878"/>
    </source>
</evidence>
<comment type="cofactor">
    <cofactor evidence="1">
        <name>Mg(2+)</name>
        <dbReference type="ChEBI" id="CHEBI:18420"/>
    </cofactor>
</comment>
<dbReference type="Pfam" id="PF02880">
    <property type="entry name" value="PGM_PMM_III"/>
    <property type="match status" value="1"/>
</dbReference>
<dbReference type="AlphaFoldDB" id="A0A0F9QRZ9"/>
<dbReference type="InterPro" id="IPR016066">
    <property type="entry name" value="A-D-PHexomutase_CS"/>
</dbReference>
<dbReference type="InterPro" id="IPR005841">
    <property type="entry name" value="Alpha-D-phosphohexomutase_SF"/>
</dbReference>
<dbReference type="Gene3D" id="3.30.310.50">
    <property type="entry name" value="Alpha-D-phosphohexomutase, C-terminal domain"/>
    <property type="match status" value="1"/>
</dbReference>
<dbReference type="PRINTS" id="PR00509">
    <property type="entry name" value="PGMPMM"/>
</dbReference>
<evidence type="ECO:0000256" key="6">
    <source>
        <dbReference type="ARBA" id="ARBA00023235"/>
    </source>
</evidence>
<reference evidence="10" key="1">
    <citation type="journal article" date="2015" name="Nature">
        <title>Complex archaea that bridge the gap between prokaryotes and eukaryotes.</title>
        <authorList>
            <person name="Spang A."/>
            <person name="Saw J.H."/>
            <person name="Jorgensen S.L."/>
            <person name="Zaremba-Niedzwiedzka K."/>
            <person name="Martijn J."/>
            <person name="Lind A.E."/>
            <person name="van Eijk R."/>
            <person name="Schleper C."/>
            <person name="Guy L."/>
            <person name="Ettema T.J."/>
        </authorList>
    </citation>
    <scope>NUCLEOTIDE SEQUENCE</scope>
</reference>
<comment type="caution">
    <text evidence="10">The sequence shown here is derived from an EMBL/GenBank/DDBJ whole genome shotgun (WGS) entry which is preliminary data.</text>
</comment>
<dbReference type="InterPro" id="IPR005844">
    <property type="entry name" value="A-D-PHexomutase_a/b/a-I"/>
</dbReference>
<accession>A0A0F9QRZ9</accession>
<evidence type="ECO:0000256" key="3">
    <source>
        <dbReference type="ARBA" id="ARBA00022553"/>
    </source>
</evidence>
<keyword evidence="5" id="KW-0460">Magnesium</keyword>
<evidence type="ECO:0000256" key="5">
    <source>
        <dbReference type="ARBA" id="ARBA00022842"/>
    </source>
</evidence>
<evidence type="ECO:0000256" key="1">
    <source>
        <dbReference type="ARBA" id="ARBA00001946"/>
    </source>
</evidence>
<proteinExistence type="inferred from homology"/>
<dbReference type="InterPro" id="IPR005846">
    <property type="entry name" value="A-D-PHexomutase_a/b/a-III"/>
</dbReference>
<dbReference type="PROSITE" id="PS00710">
    <property type="entry name" value="PGM_PMM"/>
    <property type="match status" value="1"/>
</dbReference>
<dbReference type="GO" id="GO:0016868">
    <property type="term" value="F:intramolecular phosphotransferase activity"/>
    <property type="evidence" value="ECO:0007669"/>
    <property type="project" value="InterPro"/>
</dbReference>
<dbReference type="GO" id="GO:0000287">
    <property type="term" value="F:magnesium ion binding"/>
    <property type="evidence" value="ECO:0007669"/>
    <property type="project" value="InterPro"/>
</dbReference>
<sequence length="481" mass="54525">MKIENNNLIFTLSGIRGIANKDLTFDTVKKITIAYGLWYEGYEKKIIIGRDTRPSGKIIEKAVIEGLLTTGFEITNSGVCPTPIIIHAKNRLKIPAGIIITGSHNPPEWNGLKLLSSRTFLNTTDLNKISNQSKEIDLRSYQIRNPKSYKSVKNIDPISNYLKDLSSFIDFQKIKKKNNLRIVLDTGAGTSKPVTNQILTDLGCEVKQINNEFLINNEFPREIEPIEENLKDLIMEVWQGKYDVGFAHDTDADRLAIIGENGECYPEDVGLALITEYFLNNLKNNKGEIYFVTNIASSLMFEAIAEKHNVHIIRTPIGERFLTEKMDSLIQEKNSITEEIVVFGGEGSCGGVMFPQFNKARDGILATVKIVELLVDSGEKISKLVSKLPRYFSHREKIMIKRKNIKSIIEQVKKELIDEGEIVNHINMDLKFGKEKEWFILIHPSNTEPIIRVISEARRKSLARIYCEATTELVKLIISKL</sequence>
<dbReference type="PANTHER" id="PTHR43771:SF1">
    <property type="entry name" value="PHOSPHOMANNOMUTASE"/>
    <property type="match status" value="1"/>
</dbReference>
<dbReference type="GO" id="GO:0005975">
    <property type="term" value="P:carbohydrate metabolic process"/>
    <property type="evidence" value="ECO:0007669"/>
    <property type="project" value="InterPro"/>
</dbReference>
<feature type="domain" description="Alpha-D-phosphohexomutase alpha/beta/alpha" evidence="9">
    <location>
        <begin position="270"/>
        <end position="390"/>
    </location>
</feature>
<keyword evidence="4" id="KW-0479">Metal-binding</keyword>
<dbReference type="Pfam" id="PF02879">
    <property type="entry name" value="PGM_PMM_II"/>
    <property type="match status" value="1"/>
</dbReference>
<protein>
    <recommendedName>
        <fullName evidence="11">Phosphoglucosamine mutase</fullName>
    </recommendedName>
</protein>
<dbReference type="SUPFAM" id="SSF55957">
    <property type="entry name" value="Phosphoglucomutase, C-terminal domain"/>
    <property type="match status" value="1"/>
</dbReference>
<dbReference type="Gene3D" id="3.40.120.10">
    <property type="entry name" value="Alpha-D-Glucose-1,6-Bisphosphate, subunit A, domain 3"/>
    <property type="match status" value="3"/>
</dbReference>
<gene>
    <name evidence="10" type="ORF">LCGC14_0666830</name>
</gene>
<feature type="domain" description="Alpha-D-phosphohexomutase alpha/beta/alpha" evidence="8">
    <location>
        <begin position="160"/>
        <end position="262"/>
    </location>
</feature>
<dbReference type="PANTHER" id="PTHR43771">
    <property type="entry name" value="PHOSPHOMANNOMUTASE"/>
    <property type="match status" value="1"/>
</dbReference>
<dbReference type="SUPFAM" id="SSF53738">
    <property type="entry name" value="Phosphoglucomutase, first 3 domains"/>
    <property type="match status" value="3"/>
</dbReference>
<dbReference type="InterPro" id="IPR036900">
    <property type="entry name" value="A-D-PHexomutase_C_sf"/>
</dbReference>
<feature type="domain" description="Alpha-D-phosphohexomutase alpha/beta/alpha" evidence="7">
    <location>
        <begin position="9"/>
        <end position="137"/>
    </location>
</feature>
<name>A0A0F9QRZ9_9ZZZZ</name>
<evidence type="ECO:0000259" key="8">
    <source>
        <dbReference type="Pfam" id="PF02879"/>
    </source>
</evidence>
<evidence type="ECO:0000256" key="4">
    <source>
        <dbReference type="ARBA" id="ARBA00022723"/>
    </source>
</evidence>
<evidence type="ECO:0008006" key="11">
    <source>
        <dbReference type="Google" id="ProtNLM"/>
    </source>
</evidence>
<organism evidence="10">
    <name type="scientific">marine sediment metagenome</name>
    <dbReference type="NCBI Taxonomy" id="412755"/>
    <lineage>
        <taxon>unclassified sequences</taxon>
        <taxon>metagenomes</taxon>
        <taxon>ecological metagenomes</taxon>
    </lineage>
</organism>